<accession>A0A7X9RM58</accession>
<dbReference type="InterPro" id="IPR036366">
    <property type="entry name" value="PGBDSf"/>
</dbReference>
<feature type="transmembrane region" description="Helical" evidence="2">
    <location>
        <begin position="27"/>
        <end position="52"/>
    </location>
</feature>
<feature type="region of interest" description="Disordered" evidence="1">
    <location>
        <begin position="283"/>
        <end position="320"/>
    </location>
</feature>
<name>A0A7X9RM58_9BIFI</name>
<proteinExistence type="predicted"/>
<evidence type="ECO:0000256" key="2">
    <source>
        <dbReference type="SAM" id="Phobius"/>
    </source>
</evidence>
<gene>
    <name evidence="3" type="ORF">HF844_01580</name>
</gene>
<feature type="compositionally biased region" description="Polar residues" evidence="1">
    <location>
        <begin position="302"/>
        <end position="320"/>
    </location>
</feature>
<sequence length="418" mass="42941">MTTSSDIPQDQIATTTHKRKNKALPGFATILLAVLLVAALIAGTSVLTLGVYTMRQQQQTSPEIVATTTISGAPVTNTVSATLTAVASHTQTVTAQGTVTRDGVKADGQDLPEGTVLAVIDEHPIVALQGNVPAWRSIAPGSSGADVSQLQDALRRLGYSIWDTAGTYGQSTAAAWYHFLSAHGYQPTDAEGNTVAGDAIANTGVPKNTVVFAPLFPLRAANQCGSAGQTATGTICTITSSERTWQLSIAAGILESPKDPIGKHAFNQDSSITGTVGEQIGDTANMNATSTTGDGTASDDANQSGDTSQQSPTQDDAGDQASQTLTYGFTLDDGKSIPVTATSADITVTIATSAKDTLSVDAVAIRGSGKKLWLEAKNGTHISITTDYCYAGRCSFTSNASKAKAGTVVTLPKQDGAA</sequence>
<keyword evidence="2" id="KW-1133">Transmembrane helix</keyword>
<comment type="caution">
    <text evidence="3">The sequence shown here is derived from an EMBL/GenBank/DDBJ whole genome shotgun (WGS) entry which is preliminary data.</text>
</comment>
<dbReference type="Proteomes" id="UP000588369">
    <property type="component" value="Unassembled WGS sequence"/>
</dbReference>
<feature type="compositionally biased region" description="Low complexity" evidence="1">
    <location>
        <begin position="288"/>
        <end position="301"/>
    </location>
</feature>
<dbReference type="AlphaFoldDB" id="A0A7X9RM58"/>
<dbReference type="RefSeq" id="WP_033491928.1">
    <property type="nucleotide sequence ID" value="NZ_JABAGI010000001.1"/>
</dbReference>
<evidence type="ECO:0000313" key="4">
    <source>
        <dbReference type="Proteomes" id="UP000588369"/>
    </source>
</evidence>
<protein>
    <submittedName>
        <fullName evidence="3">Peptidoglycan-binding protein</fullName>
    </submittedName>
</protein>
<dbReference type="SUPFAM" id="SSF47090">
    <property type="entry name" value="PGBD-like"/>
    <property type="match status" value="1"/>
</dbReference>
<keyword evidence="2" id="KW-0812">Transmembrane</keyword>
<dbReference type="EMBL" id="JABAGI010000001">
    <property type="protein sequence ID" value="NME61500.1"/>
    <property type="molecule type" value="Genomic_DNA"/>
</dbReference>
<dbReference type="Gene3D" id="1.10.101.10">
    <property type="entry name" value="PGBD-like superfamily/PGBD"/>
    <property type="match status" value="1"/>
</dbReference>
<evidence type="ECO:0000256" key="1">
    <source>
        <dbReference type="SAM" id="MobiDB-lite"/>
    </source>
</evidence>
<organism evidence="3 4">
    <name type="scientific">Bifidobacterium thermophilum</name>
    <dbReference type="NCBI Taxonomy" id="33905"/>
    <lineage>
        <taxon>Bacteria</taxon>
        <taxon>Bacillati</taxon>
        <taxon>Actinomycetota</taxon>
        <taxon>Actinomycetes</taxon>
        <taxon>Bifidobacteriales</taxon>
        <taxon>Bifidobacteriaceae</taxon>
        <taxon>Bifidobacterium</taxon>
    </lineage>
</organism>
<dbReference type="InterPro" id="IPR036365">
    <property type="entry name" value="PGBD-like_sf"/>
</dbReference>
<evidence type="ECO:0000313" key="3">
    <source>
        <dbReference type="EMBL" id="NME61500.1"/>
    </source>
</evidence>
<keyword evidence="2" id="KW-0472">Membrane</keyword>
<reference evidence="3 4" key="1">
    <citation type="submission" date="2020-04" db="EMBL/GenBank/DDBJ databases">
        <authorList>
            <person name="Hitch T.C.A."/>
            <person name="Wylensek D."/>
            <person name="Clavel T."/>
        </authorList>
    </citation>
    <scope>NUCLEOTIDE SEQUENCE [LARGE SCALE GENOMIC DNA]</scope>
    <source>
        <strain evidence="3 4">BSM-130-P53-3C</strain>
    </source>
</reference>